<protein>
    <recommendedName>
        <fullName evidence="1">proton-translocating NAD(P)(+) transhydrogenase</fullName>
        <ecNumber evidence="1">7.1.1.1</ecNumber>
    </recommendedName>
</protein>
<keyword evidence="4" id="KW-1278">Translocase</keyword>
<evidence type="ECO:0000259" key="7">
    <source>
        <dbReference type="SMART" id="SM01002"/>
    </source>
</evidence>
<dbReference type="SMART" id="SM01002">
    <property type="entry name" value="AlaDh_PNT_C"/>
    <property type="match status" value="1"/>
</dbReference>
<dbReference type="Pfam" id="PF05222">
    <property type="entry name" value="AlaDh_PNT_N"/>
    <property type="match status" value="1"/>
</dbReference>
<dbReference type="InterPro" id="IPR007886">
    <property type="entry name" value="AlaDH/PNT_N"/>
</dbReference>
<feature type="domain" description="Alanine dehydrogenase/pyridine nucleotide transhydrogenase N-terminal" evidence="8">
    <location>
        <begin position="4"/>
        <end position="139"/>
    </location>
</feature>
<dbReference type="GO" id="GO:0005886">
    <property type="term" value="C:plasma membrane"/>
    <property type="evidence" value="ECO:0007669"/>
    <property type="project" value="TreeGrafter"/>
</dbReference>
<dbReference type="SMART" id="SM01003">
    <property type="entry name" value="AlaDh_PNT_N"/>
    <property type="match status" value="1"/>
</dbReference>
<keyword evidence="5" id="KW-0520">NAD</keyword>
<evidence type="ECO:0000256" key="4">
    <source>
        <dbReference type="ARBA" id="ARBA00022967"/>
    </source>
</evidence>
<dbReference type="InterPro" id="IPR036291">
    <property type="entry name" value="NAD(P)-bd_dom_sf"/>
</dbReference>
<proteinExistence type="predicted"/>
<organism evidence="9">
    <name type="scientific">marine metagenome</name>
    <dbReference type="NCBI Taxonomy" id="408172"/>
    <lineage>
        <taxon>unclassified sequences</taxon>
        <taxon>metagenomes</taxon>
        <taxon>ecological metagenomes</taxon>
    </lineage>
</organism>
<evidence type="ECO:0000256" key="5">
    <source>
        <dbReference type="ARBA" id="ARBA00023027"/>
    </source>
</evidence>
<dbReference type="GO" id="GO:0050661">
    <property type="term" value="F:NADP binding"/>
    <property type="evidence" value="ECO:0007669"/>
    <property type="project" value="TreeGrafter"/>
</dbReference>
<dbReference type="SUPFAM" id="SSF52283">
    <property type="entry name" value="Formate/glycerate dehydrogenase catalytic domain-like"/>
    <property type="match status" value="1"/>
</dbReference>
<dbReference type="AlphaFoldDB" id="A0A381VQU5"/>
<evidence type="ECO:0000259" key="8">
    <source>
        <dbReference type="SMART" id="SM01003"/>
    </source>
</evidence>
<dbReference type="GO" id="GO:0008750">
    <property type="term" value="F:proton-translocating NAD(P)+ transhydrogenase activity"/>
    <property type="evidence" value="ECO:0007669"/>
    <property type="project" value="UniProtKB-EC"/>
</dbReference>
<keyword evidence="2" id="KW-0547">Nucleotide-binding</keyword>
<dbReference type="GO" id="GO:0006740">
    <property type="term" value="P:NADPH regeneration"/>
    <property type="evidence" value="ECO:0007669"/>
    <property type="project" value="TreeGrafter"/>
</dbReference>
<evidence type="ECO:0000256" key="2">
    <source>
        <dbReference type="ARBA" id="ARBA00022741"/>
    </source>
</evidence>
<feature type="domain" description="Alanine dehydrogenase/pyridine nucleotide transhydrogenase NAD(H)-binding" evidence="7">
    <location>
        <begin position="148"/>
        <end position="313"/>
    </location>
</feature>
<dbReference type="PANTHER" id="PTHR10160:SF19">
    <property type="entry name" value="PROTON-TRANSLOCATING NAD(P)(+) TRANSHYDROGENASE"/>
    <property type="match status" value="1"/>
</dbReference>
<evidence type="ECO:0000256" key="1">
    <source>
        <dbReference type="ARBA" id="ARBA00012943"/>
    </source>
</evidence>
<dbReference type="EC" id="7.1.1.1" evidence="1"/>
<gene>
    <name evidence="9" type="ORF">METZ01_LOCUS94982</name>
</gene>
<dbReference type="NCBIfam" id="NF006942">
    <property type="entry name" value="PRK09424.1"/>
    <property type="match status" value="1"/>
</dbReference>
<dbReference type="SUPFAM" id="SSF51735">
    <property type="entry name" value="NAD(P)-binding Rossmann-fold domains"/>
    <property type="match status" value="1"/>
</dbReference>
<dbReference type="InterPro" id="IPR007698">
    <property type="entry name" value="AlaDH/PNT_NAD(H)-bd"/>
</dbReference>
<dbReference type="PANTHER" id="PTHR10160">
    <property type="entry name" value="NAD(P) TRANSHYDROGENASE"/>
    <property type="match status" value="1"/>
</dbReference>
<accession>A0A381VQU5</accession>
<name>A0A381VQU5_9ZZZZ</name>
<evidence type="ECO:0000256" key="3">
    <source>
        <dbReference type="ARBA" id="ARBA00022857"/>
    </source>
</evidence>
<keyword evidence="3" id="KW-0521">NADP</keyword>
<sequence>MKLFVPREVEQGESRVAMTPTSAQRLVGLGVEVILESGLGLASGHLDAEYVEAGATIAVDASAAFGESDIVVRVRKPSEETISNLSQGCVHVSFLDPFKERDLIDRLALAGVSAVSLEMIPRTTLAQKMDVLSSQANLSGYQAVILGAERFERILPMMMTPAGTISPARVFVIGVGVAGLQAIATAKRLGSRVEAFDTRSVVEEQVKSLGAKFIKVDLGETGQTDQGYAKELTPEQMEKQREAMAKACARADIVITTAKLFGRPAPRIVTKEILDQMASGSIVVDLAAETGGNVEGVKVDGEVVTENGVRIIGYGCLEGMVPRHASQMFAANVTAFLEHFWDAEEKALRLDLEDEILKGCLITHDGSVIHERFKENT</sequence>
<reference evidence="9" key="1">
    <citation type="submission" date="2018-05" db="EMBL/GenBank/DDBJ databases">
        <authorList>
            <person name="Lanie J.A."/>
            <person name="Ng W.-L."/>
            <person name="Kazmierczak K.M."/>
            <person name="Andrzejewski T.M."/>
            <person name="Davidsen T.M."/>
            <person name="Wayne K.J."/>
            <person name="Tettelin H."/>
            <person name="Glass J.I."/>
            <person name="Rusch D."/>
            <person name="Podicherti R."/>
            <person name="Tsui H.-C.T."/>
            <person name="Winkler M.E."/>
        </authorList>
    </citation>
    <scope>NUCLEOTIDE SEQUENCE</scope>
</reference>
<dbReference type="Pfam" id="PF01262">
    <property type="entry name" value="AlaDh_PNT_C"/>
    <property type="match status" value="1"/>
</dbReference>
<dbReference type="CDD" id="cd05304">
    <property type="entry name" value="Rubrum_tdh"/>
    <property type="match status" value="1"/>
</dbReference>
<evidence type="ECO:0000256" key="6">
    <source>
        <dbReference type="ARBA" id="ARBA00048202"/>
    </source>
</evidence>
<comment type="catalytic activity">
    <reaction evidence="6">
        <text>NAD(+) + NADPH + H(+)(in) = NADH + NADP(+) + H(+)(out)</text>
        <dbReference type="Rhea" id="RHEA:47992"/>
        <dbReference type="ChEBI" id="CHEBI:15378"/>
        <dbReference type="ChEBI" id="CHEBI:57540"/>
        <dbReference type="ChEBI" id="CHEBI:57783"/>
        <dbReference type="ChEBI" id="CHEBI:57945"/>
        <dbReference type="ChEBI" id="CHEBI:58349"/>
        <dbReference type="EC" id="7.1.1.1"/>
    </reaction>
</comment>
<evidence type="ECO:0000313" key="9">
    <source>
        <dbReference type="EMBL" id="SVA42128.1"/>
    </source>
</evidence>
<dbReference type="EMBL" id="UINC01009394">
    <property type="protein sequence ID" value="SVA42128.1"/>
    <property type="molecule type" value="Genomic_DNA"/>
</dbReference>
<dbReference type="Gene3D" id="3.40.50.720">
    <property type="entry name" value="NAD(P)-binding Rossmann-like Domain"/>
    <property type="match status" value="2"/>
</dbReference>